<evidence type="ECO:0000313" key="10">
    <source>
        <dbReference type="Proteomes" id="UP000019478"/>
    </source>
</evidence>
<dbReference type="HOGENOM" id="CLU_008455_8_4_1"/>
<protein>
    <recommendedName>
        <fullName evidence="8">Major facilitator superfamily (MFS) profile domain-containing protein</fullName>
    </recommendedName>
</protein>
<keyword evidence="5 7" id="KW-0472">Membrane</keyword>
<keyword evidence="10" id="KW-1185">Reference proteome</keyword>
<dbReference type="GO" id="GO:0022857">
    <property type="term" value="F:transmembrane transporter activity"/>
    <property type="evidence" value="ECO:0007669"/>
    <property type="project" value="InterPro"/>
</dbReference>
<evidence type="ECO:0000256" key="7">
    <source>
        <dbReference type="SAM" id="Phobius"/>
    </source>
</evidence>
<feature type="transmembrane region" description="Helical" evidence="7">
    <location>
        <begin position="178"/>
        <end position="201"/>
    </location>
</feature>
<accession>W9XVM5</accession>
<keyword evidence="3 7" id="KW-0812">Transmembrane</keyword>
<feature type="transmembrane region" description="Helical" evidence="7">
    <location>
        <begin position="243"/>
        <end position="262"/>
    </location>
</feature>
<dbReference type="Pfam" id="PF07690">
    <property type="entry name" value="MFS_1"/>
    <property type="match status" value="1"/>
</dbReference>
<dbReference type="InterPro" id="IPR011701">
    <property type="entry name" value="MFS"/>
</dbReference>
<dbReference type="InterPro" id="IPR036259">
    <property type="entry name" value="MFS_trans_sf"/>
</dbReference>
<name>W9XVM5_9EURO</name>
<evidence type="ECO:0000313" key="9">
    <source>
        <dbReference type="EMBL" id="EXJ81370.1"/>
    </source>
</evidence>
<comment type="caution">
    <text evidence="9">The sequence shown here is derived from an EMBL/GenBank/DDBJ whole genome shotgun (WGS) entry which is preliminary data.</text>
</comment>
<feature type="compositionally biased region" description="Basic and acidic residues" evidence="6">
    <location>
        <begin position="561"/>
        <end position="576"/>
    </location>
</feature>
<dbReference type="Gene3D" id="1.20.1250.20">
    <property type="entry name" value="MFS general substrate transporter like domains"/>
    <property type="match status" value="1"/>
</dbReference>
<dbReference type="PANTHER" id="PTHR23502:SF150">
    <property type="entry name" value="MAJOR FACILITATOR SUPERFAMILY (MFS) PROFILE DOMAIN-CONTAINING PROTEIN-RELATED"/>
    <property type="match status" value="1"/>
</dbReference>
<dbReference type="AlphaFoldDB" id="W9XVM5"/>
<evidence type="ECO:0000256" key="6">
    <source>
        <dbReference type="SAM" id="MobiDB-lite"/>
    </source>
</evidence>
<feature type="transmembrane region" description="Helical" evidence="7">
    <location>
        <begin position="374"/>
        <end position="394"/>
    </location>
</feature>
<evidence type="ECO:0000256" key="2">
    <source>
        <dbReference type="ARBA" id="ARBA00022448"/>
    </source>
</evidence>
<feature type="transmembrane region" description="Helical" evidence="7">
    <location>
        <begin position="462"/>
        <end position="487"/>
    </location>
</feature>
<feature type="transmembrane region" description="Helical" evidence="7">
    <location>
        <begin position="332"/>
        <end position="354"/>
    </location>
</feature>
<keyword evidence="2" id="KW-0813">Transport</keyword>
<dbReference type="Proteomes" id="UP000019478">
    <property type="component" value="Unassembled WGS sequence"/>
</dbReference>
<comment type="subcellular location">
    <subcellularLocation>
        <location evidence="1">Membrane</location>
        <topology evidence="1">Multi-pass membrane protein</topology>
    </subcellularLocation>
</comment>
<feature type="transmembrane region" description="Helical" evidence="7">
    <location>
        <begin position="87"/>
        <end position="108"/>
    </location>
</feature>
<feature type="region of interest" description="Disordered" evidence="6">
    <location>
        <begin position="1"/>
        <end position="35"/>
    </location>
</feature>
<dbReference type="FunFam" id="1.20.1720.10:FF:000009">
    <property type="entry name" value="MFS multidrug transporter"/>
    <property type="match status" value="1"/>
</dbReference>
<dbReference type="OrthoDB" id="2441642at2759"/>
<dbReference type="InterPro" id="IPR020846">
    <property type="entry name" value="MFS_dom"/>
</dbReference>
<organism evidence="9 10">
    <name type="scientific">Capronia epimyces CBS 606.96</name>
    <dbReference type="NCBI Taxonomy" id="1182542"/>
    <lineage>
        <taxon>Eukaryota</taxon>
        <taxon>Fungi</taxon>
        <taxon>Dikarya</taxon>
        <taxon>Ascomycota</taxon>
        <taxon>Pezizomycotina</taxon>
        <taxon>Eurotiomycetes</taxon>
        <taxon>Chaetothyriomycetidae</taxon>
        <taxon>Chaetothyriales</taxon>
        <taxon>Herpotrichiellaceae</taxon>
        <taxon>Capronia</taxon>
    </lineage>
</organism>
<feature type="transmembrane region" description="Helical" evidence="7">
    <location>
        <begin position="499"/>
        <end position="517"/>
    </location>
</feature>
<sequence>MATEKDIVSPPDMEDGQETRVVSKHNTADADANADIDSTVATSSGQEETAQIDIEAQTQPQPPTSALAMSRTISQKPYTAFSNRAKWFIVIMTSMASFFSPLSGQIYFPVLPILSDNYHLSSSLINISITTYMIFQGITPSFMGTFSDASGRRPGYILAFAIYTGANIGLALQNSYAALLVLRCLQSAGSSGTIAFGYGVIADVATTAERGKFFGPMAAGVLTAPALGPTIGGLLTQYLGWRAVFWFLTIISGGFLTIYIICMPETHRKIVDDGSIVPHQRWRQSLVQYLAARRRLKKMSATDREEYRRAQLELAERQQGSKLRFPNPLGSFVILTHPDAFCLILYTGVTMFSNLVAMTTTPTVYPKLYGMDELQVGLCFLPLGVAATIGALVNGRLLDWNYGRIARQLGLKIDRKRGDDLLQFPIERARLQCVFFSQALQVAVFLPYGWALEKHASLAVPLVLQFIMGFCLVVSSNSVSTLLSDIYPSKVSTASAASNLVRCLLGAVGAAVVDNMLTSLGVGWSFVLVGLLLAAATGFLWVEMTWGMGWRQKRWLKERGEREEKQAEQAEREDKGQQQQRQHQAEQAKQAEKEEREKEQQQQRQAEQAEREEKGQQEQQQQ</sequence>
<feature type="domain" description="Major facilitator superfamily (MFS) profile" evidence="8">
    <location>
        <begin position="89"/>
        <end position="548"/>
    </location>
</feature>
<feature type="region of interest" description="Disordered" evidence="6">
    <location>
        <begin position="561"/>
        <end position="622"/>
    </location>
</feature>
<evidence type="ECO:0000256" key="5">
    <source>
        <dbReference type="ARBA" id="ARBA00023136"/>
    </source>
</evidence>
<dbReference type="eggNOG" id="KOG0255">
    <property type="taxonomic scope" value="Eukaryota"/>
</dbReference>
<evidence type="ECO:0000256" key="1">
    <source>
        <dbReference type="ARBA" id="ARBA00004141"/>
    </source>
</evidence>
<feature type="transmembrane region" description="Helical" evidence="7">
    <location>
        <begin position="431"/>
        <end position="450"/>
    </location>
</feature>
<dbReference type="GO" id="GO:0005886">
    <property type="term" value="C:plasma membrane"/>
    <property type="evidence" value="ECO:0007669"/>
    <property type="project" value="TreeGrafter"/>
</dbReference>
<dbReference type="SUPFAM" id="SSF103473">
    <property type="entry name" value="MFS general substrate transporter"/>
    <property type="match status" value="1"/>
</dbReference>
<feature type="transmembrane region" description="Helical" evidence="7">
    <location>
        <begin position="523"/>
        <end position="542"/>
    </location>
</feature>
<dbReference type="PANTHER" id="PTHR23502">
    <property type="entry name" value="MAJOR FACILITATOR SUPERFAMILY"/>
    <property type="match status" value="1"/>
</dbReference>
<evidence type="ECO:0000256" key="3">
    <source>
        <dbReference type="ARBA" id="ARBA00022692"/>
    </source>
</evidence>
<proteinExistence type="predicted"/>
<reference evidence="9 10" key="1">
    <citation type="submission" date="2013-03" db="EMBL/GenBank/DDBJ databases">
        <title>The Genome Sequence of Capronia epimyces CBS 606.96.</title>
        <authorList>
            <consortium name="The Broad Institute Genomics Platform"/>
            <person name="Cuomo C."/>
            <person name="de Hoog S."/>
            <person name="Gorbushina A."/>
            <person name="Walker B."/>
            <person name="Young S.K."/>
            <person name="Zeng Q."/>
            <person name="Gargeya S."/>
            <person name="Fitzgerald M."/>
            <person name="Haas B."/>
            <person name="Abouelleil A."/>
            <person name="Allen A.W."/>
            <person name="Alvarado L."/>
            <person name="Arachchi H.M."/>
            <person name="Berlin A.M."/>
            <person name="Chapman S.B."/>
            <person name="Gainer-Dewar J."/>
            <person name="Goldberg J."/>
            <person name="Griggs A."/>
            <person name="Gujja S."/>
            <person name="Hansen M."/>
            <person name="Howarth C."/>
            <person name="Imamovic A."/>
            <person name="Ireland A."/>
            <person name="Larimer J."/>
            <person name="McCowan C."/>
            <person name="Murphy C."/>
            <person name="Pearson M."/>
            <person name="Poon T.W."/>
            <person name="Priest M."/>
            <person name="Roberts A."/>
            <person name="Saif S."/>
            <person name="Shea T."/>
            <person name="Sisk P."/>
            <person name="Sykes S."/>
            <person name="Wortman J."/>
            <person name="Nusbaum C."/>
            <person name="Birren B."/>
        </authorList>
    </citation>
    <scope>NUCLEOTIDE SEQUENCE [LARGE SCALE GENOMIC DNA]</scope>
    <source>
        <strain evidence="9 10">CBS 606.96</strain>
    </source>
</reference>
<feature type="compositionally biased region" description="Basic and acidic residues" evidence="6">
    <location>
        <begin position="583"/>
        <end position="616"/>
    </location>
</feature>
<dbReference type="RefSeq" id="XP_007735958.1">
    <property type="nucleotide sequence ID" value="XM_007737768.1"/>
</dbReference>
<dbReference type="GeneID" id="19171758"/>
<evidence type="ECO:0000256" key="4">
    <source>
        <dbReference type="ARBA" id="ARBA00022989"/>
    </source>
</evidence>
<feature type="transmembrane region" description="Helical" evidence="7">
    <location>
        <begin position="120"/>
        <end position="143"/>
    </location>
</feature>
<feature type="transmembrane region" description="Helical" evidence="7">
    <location>
        <begin position="155"/>
        <end position="172"/>
    </location>
</feature>
<dbReference type="Gene3D" id="1.20.1720.10">
    <property type="entry name" value="Multidrug resistance protein D"/>
    <property type="match status" value="1"/>
</dbReference>
<keyword evidence="4 7" id="KW-1133">Transmembrane helix</keyword>
<feature type="transmembrane region" description="Helical" evidence="7">
    <location>
        <begin position="213"/>
        <end position="231"/>
    </location>
</feature>
<dbReference type="STRING" id="1182542.W9XVM5"/>
<evidence type="ECO:0000259" key="8">
    <source>
        <dbReference type="PROSITE" id="PS50850"/>
    </source>
</evidence>
<gene>
    <name evidence="9" type="ORF">A1O3_07661</name>
</gene>
<dbReference type="PROSITE" id="PS50850">
    <property type="entry name" value="MFS"/>
    <property type="match status" value="1"/>
</dbReference>
<dbReference type="EMBL" id="AMGY01000006">
    <property type="protein sequence ID" value="EXJ81370.1"/>
    <property type="molecule type" value="Genomic_DNA"/>
</dbReference>